<reference evidence="5" key="2">
    <citation type="submission" date="2020-09" db="EMBL/GenBank/DDBJ databases">
        <authorList>
            <person name="Sun Q."/>
            <person name="Zhou Y."/>
        </authorList>
    </citation>
    <scope>NUCLEOTIDE SEQUENCE</scope>
    <source>
        <strain evidence="5">CGMCC 1.15179</strain>
    </source>
</reference>
<evidence type="ECO:0000259" key="4">
    <source>
        <dbReference type="Pfam" id="PF14689"/>
    </source>
</evidence>
<organism evidence="5 6">
    <name type="scientific">Marinithermofilum abyssi</name>
    <dbReference type="NCBI Taxonomy" id="1571185"/>
    <lineage>
        <taxon>Bacteria</taxon>
        <taxon>Bacillati</taxon>
        <taxon>Bacillota</taxon>
        <taxon>Bacilli</taxon>
        <taxon>Bacillales</taxon>
        <taxon>Thermoactinomycetaceae</taxon>
        <taxon>Marinithermofilum</taxon>
    </lineage>
</organism>
<dbReference type="GO" id="GO:0000155">
    <property type="term" value="F:phosphorelay sensor kinase activity"/>
    <property type="evidence" value="ECO:0007669"/>
    <property type="project" value="InterPro"/>
</dbReference>
<evidence type="ECO:0000313" key="5">
    <source>
        <dbReference type="EMBL" id="GGE18699.1"/>
    </source>
</evidence>
<evidence type="ECO:0000256" key="3">
    <source>
        <dbReference type="ARBA" id="ARBA00022777"/>
    </source>
</evidence>
<keyword evidence="1" id="KW-0597">Phosphoprotein</keyword>
<evidence type="ECO:0000256" key="1">
    <source>
        <dbReference type="ARBA" id="ARBA00022553"/>
    </source>
</evidence>
<dbReference type="InterPro" id="IPR016120">
    <property type="entry name" value="Sig_transdc_His_kin_SpoOB"/>
</dbReference>
<evidence type="ECO:0000256" key="2">
    <source>
        <dbReference type="ARBA" id="ARBA00022679"/>
    </source>
</evidence>
<accession>A0A8J2VG12</accession>
<feature type="domain" description="SpoOB alpha-helical" evidence="4">
    <location>
        <begin position="52"/>
        <end position="109"/>
    </location>
</feature>
<keyword evidence="3" id="KW-0418">Kinase</keyword>
<keyword evidence="2" id="KW-0808">Transferase</keyword>
<dbReference type="Pfam" id="PF14689">
    <property type="entry name" value="SPOB_a"/>
    <property type="match status" value="1"/>
</dbReference>
<name>A0A8J2VG12_9BACL</name>
<comment type="caution">
    <text evidence="5">The sequence shown here is derived from an EMBL/GenBank/DDBJ whole genome shotgun (WGS) entry which is preliminary data.</text>
</comment>
<dbReference type="AlphaFoldDB" id="A0A8J2VG12"/>
<proteinExistence type="predicted"/>
<reference evidence="5" key="1">
    <citation type="journal article" date="2014" name="Int. J. Syst. Evol. Microbiol.">
        <title>Complete genome sequence of Corynebacterium casei LMG S-19264T (=DSM 44701T), isolated from a smear-ripened cheese.</title>
        <authorList>
            <consortium name="US DOE Joint Genome Institute (JGI-PGF)"/>
            <person name="Walter F."/>
            <person name="Albersmeier A."/>
            <person name="Kalinowski J."/>
            <person name="Ruckert C."/>
        </authorList>
    </citation>
    <scope>NUCLEOTIDE SEQUENCE</scope>
    <source>
        <strain evidence="5">CGMCC 1.15179</strain>
    </source>
</reference>
<protein>
    <recommendedName>
        <fullName evidence="4">SpoOB alpha-helical domain-containing protein</fullName>
    </recommendedName>
</protein>
<keyword evidence="6" id="KW-1185">Reference proteome</keyword>
<dbReference type="EMBL" id="BMHQ01000006">
    <property type="protein sequence ID" value="GGE18699.1"/>
    <property type="molecule type" value="Genomic_DNA"/>
</dbReference>
<gene>
    <name evidence="5" type="ORF">GCM10011571_20770</name>
</gene>
<dbReference type="Gene3D" id="1.10.287.130">
    <property type="match status" value="1"/>
</dbReference>
<dbReference type="Proteomes" id="UP000625210">
    <property type="component" value="Unassembled WGS sequence"/>
</dbReference>
<sequence>MERFVPYIPVVAGMVLLVGVSWEWKARLLIGGISILSLYWGVRWDQKRFSQEAKIRESEKALRLLSLQRHDWMNHIQVFMGYISMGKQERIMPYLKRLTEGLHREREASHIPYPPLALLLSTIQQQVPEWHWQVHLESPDHISSPREGERIRCLISYLLDFIKGQAQQDEPAALRLKLRFEKDSGYLRLEADESVWSRLCFEGEDWDRLQRLLEQEGCQWDLLGNGLAVRFLFNVSRSSG</sequence>
<dbReference type="SUPFAM" id="SSF55890">
    <property type="entry name" value="Sporulation response regulatory protein Spo0B"/>
    <property type="match status" value="1"/>
</dbReference>
<dbReference type="InterPro" id="IPR039506">
    <property type="entry name" value="SPOB_a"/>
</dbReference>
<evidence type="ECO:0000313" key="6">
    <source>
        <dbReference type="Proteomes" id="UP000625210"/>
    </source>
</evidence>